<dbReference type="Pfam" id="PF00440">
    <property type="entry name" value="TetR_N"/>
    <property type="match status" value="1"/>
</dbReference>
<keyword evidence="5" id="KW-1185">Reference proteome</keyword>
<organism evidence="4 5">
    <name type="scientific">Mycolicibacterium confluentis</name>
    <dbReference type="NCBI Taxonomy" id="28047"/>
    <lineage>
        <taxon>Bacteria</taxon>
        <taxon>Bacillati</taxon>
        <taxon>Actinomycetota</taxon>
        <taxon>Actinomycetes</taxon>
        <taxon>Mycobacteriales</taxon>
        <taxon>Mycobacteriaceae</taxon>
        <taxon>Mycolicibacterium</taxon>
    </lineage>
</organism>
<reference evidence="4" key="1">
    <citation type="journal article" date="2019" name="Emerg. Microbes Infect.">
        <title>Comprehensive subspecies identification of 175 nontuberculous mycobacteria species based on 7547 genomic profiles.</title>
        <authorList>
            <person name="Matsumoto Y."/>
            <person name="Kinjo T."/>
            <person name="Motooka D."/>
            <person name="Nabeya D."/>
            <person name="Jung N."/>
            <person name="Uechi K."/>
            <person name="Horii T."/>
            <person name="Iida T."/>
            <person name="Fujita J."/>
            <person name="Nakamura S."/>
        </authorList>
    </citation>
    <scope>NUCLEOTIDE SEQUENCE [LARGE SCALE GENOMIC DNA]</scope>
    <source>
        <strain evidence="4">JCM 13671</strain>
    </source>
</reference>
<dbReference type="Gene3D" id="1.10.357.10">
    <property type="entry name" value="Tetracycline Repressor, domain 2"/>
    <property type="match status" value="1"/>
</dbReference>
<evidence type="ECO:0000256" key="2">
    <source>
        <dbReference type="ARBA" id="ARBA00023125"/>
    </source>
</evidence>
<dbReference type="GO" id="GO:0003700">
    <property type="term" value="F:DNA-binding transcription factor activity"/>
    <property type="evidence" value="ECO:0007669"/>
    <property type="project" value="TreeGrafter"/>
</dbReference>
<dbReference type="EMBL" id="AP022612">
    <property type="protein sequence ID" value="BBZ33642.1"/>
    <property type="molecule type" value="Genomic_DNA"/>
</dbReference>
<keyword evidence="3" id="KW-0804">Transcription</keyword>
<dbReference type="InterPro" id="IPR001647">
    <property type="entry name" value="HTH_TetR"/>
</dbReference>
<evidence type="ECO:0000256" key="1">
    <source>
        <dbReference type="ARBA" id="ARBA00023015"/>
    </source>
</evidence>
<dbReference type="PROSITE" id="PS50977">
    <property type="entry name" value="HTH_TETR_2"/>
    <property type="match status" value="1"/>
</dbReference>
<accession>A0A7I7XXY0</accession>
<evidence type="ECO:0000313" key="4">
    <source>
        <dbReference type="EMBL" id="BBZ33642.1"/>
    </source>
</evidence>
<dbReference type="GO" id="GO:0000976">
    <property type="term" value="F:transcription cis-regulatory region binding"/>
    <property type="evidence" value="ECO:0007669"/>
    <property type="project" value="TreeGrafter"/>
</dbReference>
<keyword evidence="2" id="KW-0238">DNA-binding</keyword>
<evidence type="ECO:0000256" key="3">
    <source>
        <dbReference type="ARBA" id="ARBA00023163"/>
    </source>
</evidence>
<evidence type="ECO:0000313" key="5">
    <source>
        <dbReference type="Proteomes" id="UP000466931"/>
    </source>
</evidence>
<dbReference type="SUPFAM" id="SSF46689">
    <property type="entry name" value="Homeodomain-like"/>
    <property type="match status" value="1"/>
</dbReference>
<name>A0A7I7XXY0_9MYCO</name>
<dbReference type="PANTHER" id="PTHR30055">
    <property type="entry name" value="HTH-TYPE TRANSCRIPTIONAL REGULATOR RUTR"/>
    <property type="match status" value="1"/>
</dbReference>
<dbReference type="InterPro" id="IPR050109">
    <property type="entry name" value="HTH-type_TetR-like_transc_reg"/>
</dbReference>
<gene>
    <name evidence="4" type="ORF">MCNF_22470</name>
</gene>
<dbReference type="OrthoDB" id="3472818at2"/>
<keyword evidence="1" id="KW-0805">Transcription regulation</keyword>
<sequence length="193" mass="20774">MRVGARELIVESAAAKFAEFGIDRVSLDEIAQAAHVHRSTLHRHFPDGRDALVIATLDHEAERAAARLVAAADAAPNAIDGLSDEFTELVMLSRNNQVVRHLAAQDVGKRAVLSNGATRMRALAAEHWERLAERARAEGYNVSSAPAEAVAGHVLRMSVSLVADPGDIQTPADVRRYAELFVTPALIWASAAE</sequence>
<protein>
    <submittedName>
        <fullName evidence="4">Uncharacterized protein</fullName>
    </submittedName>
</protein>
<dbReference type="AlphaFoldDB" id="A0A7I7XXY0"/>
<proteinExistence type="predicted"/>
<reference evidence="4" key="2">
    <citation type="submission" date="2020-02" db="EMBL/GenBank/DDBJ databases">
        <authorList>
            <person name="Matsumoto Y."/>
            <person name="Motooka D."/>
            <person name="Nakamura S."/>
        </authorList>
    </citation>
    <scope>NUCLEOTIDE SEQUENCE</scope>
    <source>
        <strain evidence="4">JCM 13671</strain>
    </source>
</reference>
<dbReference type="Proteomes" id="UP000466931">
    <property type="component" value="Chromosome"/>
</dbReference>
<dbReference type="InterPro" id="IPR009057">
    <property type="entry name" value="Homeodomain-like_sf"/>
</dbReference>
<dbReference type="PANTHER" id="PTHR30055:SF234">
    <property type="entry name" value="HTH-TYPE TRANSCRIPTIONAL REGULATOR BETI"/>
    <property type="match status" value="1"/>
</dbReference>
<dbReference type="RefSeq" id="WP_085151004.1">
    <property type="nucleotide sequence ID" value="NZ_AP022612.1"/>
</dbReference>